<accession>A0A1H5YGI3</accession>
<protein>
    <recommendedName>
        <fullName evidence="3">Natural product</fullName>
    </recommendedName>
</protein>
<keyword evidence="2" id="KW-1185">Reference proteome</keyword>
<dbReference type="STRING" id="1120964.GCA_001313265_03385"/>
<evidence type="ECO:0000313" key="1">
    <source>
        <dbReference type="EMBL" id="SEG23193.1"/>
    </source>
</evidence>
<dbReference type="EMBL" id="FNVR01000019">
    <property type="protein sequence ID" value="SEG23193.1"/>
    <property type="molecule type" value="Genomic_DNA"/>
</dbReference>
<evidence type="ECO:0008006" key="3">
    <source>
        <dbReference type="Google" id="ProtNLM"/>
    </source>
</evidence>
<name>A0A1H5YGI3_9BACT</name>
<gene>
    <name evidence="1" type="ORF">SAMN03080598_02990</name>
</gene>
<dbReference type="OrthoDB" id="828061at2"/>
<sequence>MKKLSLEMLRLSTNEILERSQMKKITGGYGSSGTCGFITASGSSFCGVSRDVAEKNAAGGGWWCCSQCATTSYCGPGSGW</sequence>
<proteinExistence type="predicted"/>
<evidence type="ECO:0000313" key="2">
    <source>
        <dbReference type="Proteomes" id="UP000236736"/>
    </source>
</evidence>
<organism evidence="1 2">
    <name type="scientific">Algoriphagus boritolerans DSM 17298 = JCM 18970</name>
    <dbReference type="NCBI Taxonomy" id="1120964"/>
    <lineage>
        <taxon>Bacteria</taxon>
        <taxon>Pseudomonadati</taxon>
        <taxon>Bacteroidota</taxon>
        <taxon>Cytophagia</taxon>
        <taxon>Cytophagales</taxon>
        <taxon>Cyclobacteriaceae</taxon>
        <taxon>Algoriphagus</taxon>
    </lineage>
</organism>
<dbReference type="AlphaFoldDB" id="A0A1H5YGI3"/>
<reference evidence="2" key="1">
    <citation type="submission" date="2016-10" db="EMBL/GenBank/DDBJ databases">
        <authorList>
            <person name="Varghese N."/>
            <person name="Submissions S."/>
        </authorList>
    </citation>
    <scope>NUCLEOTIDE SEQUENCE [LARGE SCALE GENOMIC DNA]</scope>
    <source>
        <strain evidence="2">DSM 17298</strain>
    </source>
</reference>
<dbReference type="RefSeq" id="WP_103925626.1">
    <property type="nucleotide sequence ID" value="NZ_FNVR01000019.1"/>
</dbReference>
<dbReference type="Proteomes" id="UP000236736">
    <property type="component" value="Unassembled WGS sequence"/>
</dbReference>